<evidence type="ECO:0000259" key="3">
    <source>
        <dbReference type="PROSITE" id="PS50041"/>
    </source>
</evidence>
<feature type="domain" description="C-type lectin" evidence="3">
    <location>
        <begin position="474"/>
        <end position="593"/>
    </location>
</feature>
<dbReference type="PROSITE" id="PS50041">
    <property type="entry name" value="C_TYPE_LECTIN_2"/>
    <property type="match status" value="1"/>
</dbReference>
<evidence type="ECO:0000256" key="2">
    <source>
        <dbReference type="SAM" id="SignalP"/>
    </source>
</evidence>
<name>A0A8S1DWK9_9INSE</name>
<gene>
    <name evidence="4" type="ORF">CLODIP_2_CD01284</name>
</gene>
<feature type="compositionally biased region" description="Basic residues" evidence="1">
    <location>
        <begin position="38"/>
        <end position="47"/>
    </location>
</feature>
<feature type="region of interest" description="Disordered" evidence="1">
    <location>
        <begin position="35"/>
        <end position="63"/>
    </location>
</feature>
<dbReference type="InterPro" id="IPR016187">
    <property type="entry name" value="CTDL_fold"/>
</dbReference>
<dbReference type="Gene3D" id="3.10.100.10">
    <property type="entry name" value="Mannose-Binding Protein A, subunit A"/>
    <property type="match status" value="1"/>
</dbReference>
<feature type="compositionally biased region" description="Low complexity" evidence="1">
    <location>
        <begin position="48"/>
        <end position="58"/>
    </location>
</feature>
<dbReference type="AlphaFoldDB" id="A0A8S1DWK9"/>
<dbReference type="Gene3D" id="1.10.238.20">
    <property type="entry name" value="Pheromone/general odorant binding protein domain"/>
    <property type="match status" value="1"/>
</dbReference>
<comment type="caution">
    <text evidence="4">The sequence shown here is derived from an EMBL/GenBank/DDBJ whole genome shotgun (WGS) entry which is preliminary data.</text>
</comment>
<dbReference type="CDD" id="cd00037">
    <property type="entry name" value="CLECT"/>
    <property type="match status" value="1"/>
</dbReference>
<accession>A0A8S1DWK9</accession>
<reference evidence="4 5" key="1">
    <citation type="submission" date="2020-04" db="EMBL/GenBank/DDBJ databases">
        <authorList>
            <person name="Alioto T."/>
            <person name="Alioto T."/>
            <person name="Gomez Garrido J."/>
        </authorList>
    </citation>
    <scope>NUCLEOTIDE SEQUENCE [LARGE SCALE GENOMIC DNA]</scope>
</reference>
<protein>
    <recommendedName>
        <fullName evidence="3">C-type lectin domain-containing protein</fullName>
    </recommendedName>
</protein>
<keyword evidence="2" id="KW-0732">Signal</keyword>
<feature type="signal peptide" evidence="2">
    <location>
        <begin position="1"/>
        <end position="26"/>
    </location>
</feature>
<dbReference type="GO" id="GO:0005549">
    <property type="term" value="F:odorant binding"/>
    <property type="evidence" value="ECO:0007669"/>
    <property type="project" value="InterPro"/>
</dbReference>
<keyword evidence="5" id="KW-1185">Reference proteome</keyword>
<feature type="chain" id="PRO_5035906883" description="C-type lectin domain-containing protein" evidence="2">
    <location>
        <begin position="27"/>
        <end position="959"/>
    </location>
</feature>
<evidence type="ECO:0000313" key="4">
    <source>
        <dbReference type="EMBL" id="CAB3385441.1"/>
    </source>
</evidence>
<proteinExistence type="predicted"/>
<dbReference type="EMBL" id="CADEPI010000414">
    <property type="protein sequence ID" value="CAB3385441.1"/>
    <property type="molecule type" value="Genomic_DNA"/>
</dbReference>
<dbReference type="Proteomes" id="UP000494165">
    <property type="component" value="Unassembled WGS sequence"/>
</dbReference>
<evidence type="ECO:0000256" key="1">
    <source>
        <dbReference type="SAM" id="MobiDB-lite"/>
    </source>
</evidence>
<evidence type="ECO:0000313" key="5">
    <source>
        <dbReference type="Proteomes" id="UP000494165"/>
    </source>
</evidence>
<sequence length="959" mass="110607">MVLVNRLFFQVLCVFSTLVTVAEVWGKTTRRQESTIKPLKKRIRKPTTRTTVKPTTSRPKTEGPYEFCRNYNRIKKNVQDTALSEDFITGKRDSMTELLDVRDRPIGTFNQRGIKITFDSVDKVEYSKAVEACLLRKLQLLALEIIDDSYFGGRSFEFSFNFRDNTEYLWTSAAPCSKSDPLNKSTNSCSSLTWCPNNVETRLDYTLNLSKFTRPYCIVYRRLTRKFLPMDCSFEAFFTCESACSKPVCPFQNDCHKDESLFEVIGEKTYLKKEHEIRGTWELAEFGFYFLGEKLVNWKENWMTCCSLGLKPLAITNSFFNQFNRLNSPMQGLVYWSAMTRAGCLLFFENCLHNASESIDVEIYAVRKGGSCVAVSSRDPKATELMIWSLAVKTNLCASKLLLGCQGTEQTFEIRDDKINNCDLPECTGIPDCVMEDEFFLKQPFKVLLAPWRFGNWHSCCDNSILELRNEYGTWDEAYKRCCSLGMNLLSVHNPAKQDCLGNPYKNSNPNEKGYLPFRTEAWTAGRDIESCRGKLRWCTGYLNDYLKNDLTWKKGQDPRFANNSCVYIDFGDPVVPSLALADCSEKKQIICEAPMGVGFKSQMHYHNCRRNFRVKESDAEKIWTTGDLSRTSYAAKKMIQCLAEHIGLVYNSTKINVHVYLKMMSRLFRPFDYDLMEKTKSDQLALFSSLKAHHDEKKISNFIVDMNNNVKDDYYSDHFDFSSEMIIKLYDCKGINVTNEETFAFDFLVCFLQSKAVERFWRFYEFNLEKSSVIPAENDLNSPCLTFENFLENKSSCIPPHNLLPLTETGPYLTMRPINIKMFNTSSFTACLEKRGSLPYAETKEEFEVIYYFIRRMAPKLPIIWDQGYYDKLNGKFMWCRSDIDPLQPGATIPIPVTVNATMKQDFVMLVSLPGAKPNLHAVPATEQLMYQTSVFCRVPDYVVNECLSHNLTDTLEY</sequence>
<dbReference type="InterPro" id="IPR036728">
    <property type="entry name" value="PBP_GOBP_sf"/>
</dbReference>
<dbReference type="InterPro" id="IPR016186">
    <property type="entry name" value="C-type_lectin-like/link_sf"/>
</dbReference>
<dbReference type="InterPro" id="IPR001304">
    <property type="entry name" value="C-type_lectin-like"/>
</dbReference>
<dbReference type="SUPFAM" id="SSF47565">
    <property type="entry name" value="Insect pheromone/odorant-binding proteins"/>
    <property type="match status" value="1"/>
</dbReference>
<dbReference type="OrthoDB" id="538816at2759"/>
<dbReference type="SUPFAM" id="SSF56436">
    <property type="entry name" value="C-type lectin-like"/>
    <property type="match status" value="1"/>
</dbReference>
<organism evidence="4 5">
    <name type="scientific">Cloeon dipterum</name>
    <dbReference type="NCBI Taxonomy" id="197152"/>
    <lineage>
        <taxon>Eukaryota</taxon>
        <taxon>Metazoa</taxon>
        <taxon>Ecdysozoa</taxon>
        <taxon>Arthropoda</taxon>
        <taxon>Hexapoda</taxon>
        <taxon>Insecta</taxon>
        <taxon>Pterygota</taxon>
        <taxon>Palaeoptera</taxon>
        <taxon>Ephemeroptera</taxon>
        <taxon>Pisciforma</taxon>
        <taxon>Baetidae</taxon>
        <taxon>Cloeon</taxon>
    </lineage>
</organism>